<dbReference type="SUPFAM" id="SSF48498">
    <property type="entry name" value="Tetracyclin repressor-like, C-terminal domain"/>
    <property type="match status" value="1"/>
</dbReference>
<dbReference type="InterPro" id="IPR009057">
    <property type="entry name" value="Homeodomain-like_sf"/>
</dbReference>
<organism evidence="6 7">
    <name type="scientific">Rhizobium deserti</name>
    <dbReference type="NCBI Taxonomy" id="2547961"/>
    <lineage>
        <taxon>Bacteria</taxon>
        <taxon>Pseudomonadati</taxon>
        <taxon>Pseudomonadota</taxon>
        <taxon>Alphaproteobacteria</taxon>
        <taxon>Hyphomicrobiales</taxon>
        <taxon>Rhizobiaceae</taxon>
        <taxon>Rhizobium/Agrobacterium group</taxon>
        <taxon>Rhizobium</taxon>
    </lineage>
</organism>
<reference evidence="6 7" key="1">
    <citation type="submission" date="2019-03" db="EMBL/GenBank/DDBJ databases">
        <title>Rhizobium sp. nov., an bacterium isolated from biocrust in Mu Us Desert.</title>
        <authorList>
            <person name="Lixiong L."/>
        </authorList>
    </citation>
    <scope>NUCLEOTIDE SEQUENCE [LARGE SCALE GENOMIC DNA]</scope>
    <source>
        <strain evidence="6 7">SPY-1</strain>
    </source>
</reference>
<dbReference type="OrthoDB" id="9809772at2"/>
<dbReference type="EMBL" id="SMTL01000001">
    <property type="protein sequence ID" value="TDK39784.1"/>
    <property type="molecule type" value="Genomic_DNA"/>
</dbReference>
<dbReference type="InterPro" id="IPR036271">
    <property type="entry name" value="Tet_transcr_reg_TetR-rel_C_sf"/>
</dbReference>
<accession>A0A4R5UPR8</accession>
<evidence type="ECO:0000256" key="3">
    <source>
        <dbReference type="ARBA" id="ARBA00023163"/>
    </source>
</evidence>
<comment type="caution">
    <text evidence="6">The sequence shown here is derived from an EMBL/GenBank/DDBJ whole genome shotgun (WGS) entry which is preliminary data.</text>
</comment>
<evidence type="ECO:0000259" key="5">
    <source>
        <dbReference type="PROSITE" id="PS50977"/>
    </source>
</evidence>
<evidence type="ECO:0000256" key="2">
    <source>
        <dbReference type="ARBA" id="ARBA00023125"/>
    </source>
</evidence>
<sequence length="185" mass="20488">MDTRENIMHVAKEMVQSHGYNALSFREIAKAIGVKSASIHYHFPTKGHLGAALAARYTEDAENFLGALQVEPAHLRETVKSYIAAFRAALLNDNRMCLCGIMVAERDDLPDNVRVEVDRFTDVNVKWLEILLRNVHPQMPRKEAASRALAIFSAIEGAQLIARGRGDVKVFDTVVAAYTDAGLLP</sequence>
<dbReference type="Proteomes" id="UP000295238">
    <property type="component" value="Unassembled WGS sequence"/>
</dbReference>
<keyword evidence="1" id="KW-0805">Transcription regulation</keyword>
<gene>
    <name evidence="6" type="ORF">E2F50_03675</name>
</gene>
<dbReference type="AlphaFoldDB" id="A0A4R5UPR8"/>
<keyword evidence="7" id="KW-1185">Reference proteome</keyword>
<dbReference type="InterPro" id="IPR001647">
    <property type="entry name" value="HTH_TetR"/>
</dbReference>
<dbReference type="Pfam" id="PF00440">
    <property type="entry name" value="TetR_N"/>
    <property type="match status" value="1"/>
</dbReference>
<evidence type="ECO:0000313" key="6">
    <source>
        <dbReference type="EMBL" id="TDK39784.1"/>
    </source>
</evidence>
<keyword evidence="2 4" id="KW-0238">DNA-binding</keyword>
<name>A0A4R5UPR8_9HYPH</name>
<feature type="domain" description="HTH tetR-type" evidence="5">
    <location>
        <begin position="1"/>
        <end position="61"/>
    </location>
</feature>
<keyword evidence="3" id="KW-0804">Transcription</keyword>
<dbReference type="PRINTS" id="PR00455">
    <property type="entry name" value="HTHTETR"/>
</dbReference>
<dbReference type="GO" id="GO:0003677">
    <property type="term" value="F:DNA binding"/>
    <property type="evidence" value="ECO:0007669"/>
    <property type="project" value="UniProtKB-UniRule"/>
</dbReference>
<feature type="DNA-binding region" description="H-T-H motif" evidence="4">
    <location>
        <begin position="24"/>
        <end position="43"/>
    </location>
</feature>
<evidence type="ECO:0000256" key="4">
    <source>
        <dbReference type="PROSITE-ProRule" id="PRU00335"/>
    </source>
</evidence>
<proteinExistence type="predicted"/>
<dbReference type="PANTHER" id="PTHR47506">
    <property type="entry name" value="TRANSCRIPTIONAL REGULATORY PROTEIN"/>
    <property type="match status" value="1"/>
</dbReference>
<dbReference type="PROSITE" id="PS50977">
    <property type="entry name" value="HTH_TETR_2"/>
    <property type="match status" value="1"/>
</dbReference>
<dbReference type="SUPFAM" id="SSF46689">
    <property type="entry name" value="Homeodomain-like"/>
    <property type="match status" value="1"/>
</dbReference>
<evidence type="ECO:0000256" key="1">
    <source>
        <dbReference type="ARBA" id="ARBA00023015"/>
    </source>
</evidence>
<evidence type="ECO:0000313" key="7">
    <source>
        <dbReference type="Proteomes" id="UP000295238"/>
    </source>
</evidence>
<dbReference type="Gene3D" id="1.10.357.10">
    <property type="entry name" value="Tetracycline Repressor, domain 2"/>
    <property type="match status" value="1"/>
</dbReference>
<dbReference type="PANTHER" id="PTHR47506:SF1">
    <property type="entry name" value="HTH-TYPE TRANSCRIPTIONAL REGULATOR YJDC"/>
    <property type="match status" value="1"/>
</dbReference>
<protein>
    <submittedName>
        <fullName evidence="6">TetR/AcrR family transcriptional regulator</fullName>
    </submittedName>
</protein>